<reference evidence="4 5" key="1">
    <citation type="submission" date="2023-01" db="EMBL/GenBank/DDBJ databases">
        <title>Draft genome sequence of Nocardiopsis sp. RSe5-2 isolated from halophytes.</title>
        <authorList>
            <person name="Duangmal K."/>
            <person name="Chantavorakit T."/>
        </authorList>
    </citation>
    <scope>NUCLEOTIDE SEQUENCE [LARGE SCALE GENOMIC DNA]</scope>
    <source>
        <strain evidence="4 5">RSe5-2</strain>
    </source>
</reference>
<gene>
    <name evidence="4" type="ORF">O4J56_02505</name>
</gene>
<keyword evidence="4" id="KW-0378">Hydrolase</keyword>
<comment type="caution">
    <text evidence="4">The sequence shown here is derived from an EMBL/GenBank/DDBJ whole genome shotgun (WGS) entry which is preliminary data.</text>
</comment>
<dbReference type="InterPro" id="IPR050789">
    <property type="entry name" value="Diverse_Enzym_Activities"/>
</dbReference>
<evidence type="ECO:0000256" key="2">
    <source>
        <dbReference type="SAM" id="SignalP"/>
    </source>
</evidence>
<feature type="transmembrane region" description="Helical" evidence="1">
    <location>
        <begin position="439"/>
        <end position="462"/>
    </location>
</feature>
<dbReference type="InterPro" id="IPR012338">
    <property type="entry name" value="Beta-lactam/transpept-like"/>
</dbReference>
<dbReference type="EMBL" id="JAQFWQ010000004">
    <property type="protein sequence ID" value="MDA2809499.1"/>
    <property type="molecule type" value="Genomic_DNA"/>
</dbReference>
<evidence type="ECO:0000313" key="4">
    <source>
        <dbReference type="EMBL" id="MDA2809499.1"/>
    </source>
</evidence>
<protein>
    <submittedName>
        <fullName evidence="4">Serine hydrolase</fullName>
    </submittedName>
</protein>
<organism evidence="4 5">
    <name type="scientific">Nocardiopsis endophytica</name>
    <dbReference type="NCBI Taxonomy" id="3018445"/>
    <lineage>
        <taxon>Bacteria</taxon>
        <taxon>Bacillati</taxon>
        <taxon>Actinomycetota</taxon>
        <taxon>Actinomycetes</taxon>
        <taxon>Streptosporangiales</taxon>
        <taxon>Nocardiopsidaceae</taxon>
        <taxon>Nocardiopsis</taxon>
    </lineage>
</organism>
<keyword evidence="1" id="KW-1133">Transmembrane helix</keyword>
<feature type="chain" id="PRO_5046507708" evidence="2">
    <location>
        <begin position="30"/>
        <end position="515"/>
    </location>
</feature>
<evidence type="ECO:0000259" key="3">
    <source>
        <dbReference type="Pfam" id="PF00144"/>
    </source>
</evidence>
<feature type="signal peptide" evidence="2">
    <location>
        <begin position="1"/>
        <end position="29"/>
    </location>
</feature>
<feature type="transmembrane region" description="Helical" evidence="1">
    <location>
        <begin position="474"/>
        <end position="497"/>
    </location>
</feature>
<dbReference type="Gene3D" id="3.40.710.10">
    <property type="entry name" value="DD-peptidase/beta-lactamase superfamily"/>
    <property type="match status" value="1"/>
</dbReference>
<dbReference type="SUPFAM" id="SSF56601">
    <property type="entry name" value="beta-lactamase/transpeptidase-like"/>
    <property type="match status" value="1"/>
</dbReference>
<feature type="domain" description="Beta-lactamase-related" evidence="3">
    <location>
        <begin position="48"/>
        <end position="364"/>
    </location>
</feature>
<dbReference type="GO" id="GO:0016787">
    <property type="term" value="F:hydrolase activity"/>
    <property type="evidence" value="ECO:0007669"/>
    <property type="project" value="UniProtKB-KW"/>
</dbReference>
<dbReference type="RefSeq" id="WP_270683404.1">
    <property type="nucleotide sequence ID" value="NZ_JAQFWQ010000004.1"/>
</dbReference>
<accession>A0ABT4TXU2</accession>
<dbReference type="PANTHER" id="PTHR43283:SF3">
    <property type="entry name" value="BETA-LACTAMASE FAMILY PROTEIN (AFU_ORTHOLOGUE AFUA_5G07500)"/>
    <property type="match status" value="1"/>
</dbReference>
<feature type="transmembrane region" description="Helical" evidence="1">
    <location>
        <begin position="404"/>
        <end position="427"/>
    </location>
</feature>
<dbReference type="InterPro" id="IPR001466">
    <property type="entry name" value="Beta-lactam-related"/>
</dbReference>
<sequence>MRIRLRRTAAAATVLVSCLLLGSVPAAGAGTDAETDAGSAAAGRYGELDAYVRERMEATGVPGLGYAVVGPDGPLHRRTWGTDGRGDPVDGRTPFLWGSVAKPVAATAVMVLVQEGRLGLDDRVADHLPAFRFGGPGHASRVTVRHLLNQTAGIPASAVGAVDCTDPDCPPPAGRLGALDGVRPLGPPGTAYAYSSANYLVLAAVVEAVTGRTYAEHVREAVFDPAGMDGAIAGRDEAAERGLAPGHLPLWGVPAPVADGVDDGGAAYGYTGGGLDDLAAFAAFQLREGRTADGEEVLTPESVRLMREEGRLSPDGEGTGYGLGWRVGGLDAPLDGAVWHTGAAPGYSGMLFLMPDGERALVVEQNMHGLLQDEAVMQVGFGAARILAGGEAPEEAGAALHHSVVWGTTALAVLMIAAAVRSAVLVVRPPGVRARRRAGAAVLWGVAGALPGLGLAALVGVMGARLPMTWVPDAWAALVTAASAGALVVVLRCVLLFRPSGAGPTASPGRRTPPG</sequence>
<dbReference type="Pfam" id="PF00144">
    <property type="entry name" value="Beta-lactamase"/>
    <property type="match status" value="1"/>
</dbReference>
<evidence type="ECO:0000256" key="1">
    <source>
        <dbReference type="SAM" id="Phobius"/>
    </source>
</evidence>
<dbReference type="PROSITE" id="PS51257">
    <property type="entry name" value="PROKAR_LIPOPROTEIN"/>
    <property type="match status" value="1"/>
</dbReference>
<keyword evidence="1" id="KW-0472">Membrane</keyword>
<proteinExistence type="predicted"/>
<dbReference type="Proteomes" id="UP001527866">
    <property type="component" value="Unassembled WGS sequence"/>
</dbReference>
<evidence type="ECO:0000313" key="5">
    <source>
        <dbReference type="Proteomes" id="UP001527866"/>
    </source>
</evidence>
<keyword evidence="2" id="KW-0732">Signal</keyword>
<dbReference type="PANTHER" id="PTHR43283">
    <property type="entry name" value="BETA-LACTAMASE-RELATED"/>
    <property type="match status" value="1"/>
</dbReference>
<keyword evidence="1" id="KW-0812">Transmembrane</keyword>
<name>A0ABT4TXU2_9ACTN</name>
<keyword evidence="5" id="KW-1185">Reference proteome</keyword>